<sequence>MVGGNKSWWRGSARLMMPGGGWKDRVRPSPTIYLGELSNKAILMRYSILFRDYREIHSPSSSLAGSTPISLIPPSSHSPPFYHRS</sequence>
<evidence type="ECO:0000313" key="2">
    <source>
        <dbReference type="Proteomes" id="UP001055811"/>
    </source>
</evidence>
<reference evidence="2" key="1">
    <citation type="journal article" date="2022" name="Mol. Ecol. Resour.">
        <title>The genomes of chicory, endive, great burdock and yacon provide insights into Asteraceae palaeo-polyploidization history and plant inulin production.</title>
        <authorList>
            <person name="Fan W."/>
            <person name="Wang S."/>
            <person name="Wang H."/>
            <person name="Wang A."/>
            <person name="Jiang F."/>
            <person name="Liu H."/>
            <person name="Zhao H."/>
            <person name="Xu D."/>
            <person name="Zhang Y."/>
        </authorList>
    </citation>
    <scope>NUCLEOTIDE SEQUENCE [LARGE SCALE GENOMIC DNA]</scope>
    <source>
        <strain evidence="2">cv. Punajuju</strain>
    </source>
</reference>
<keyword evidence="2" id="KW-1185">Reference proteome</keyword>
<evidence type="ECO:0000313" key="1">
    <source>
        <dbReference type="EMBL" id="KAI3768034.1"/>
    </source>
</evidence>
<name>A0ACB9FA90_CICIN</name>
<dbReference type="Proteomes" id="UP001055811">
    <property type="component" value="Linkage Group LG03"/>
</dbReference>
<reference evidence="1 2" key="2">
    <citation type="journal article" date="2022" name="Mol. Ecol. Resour.">
        <title>The genomes of chicory, endive, great burdock and yacon provide insights into Asteraceae paleo-polyploidization history and plant inulin production.</title>
        <authorList>
            <person name="Fan W."/>
            <person name="Wang S."/>
            <person name="Wang H."/>
            <person name="Wang A."/>
            <person name="Jiang F."/>
            <person name="Liu H."/>
            <person name="Zhao H."/>
            <person name="Xu D."/>
            <person name="Zhang Y."/>
        </authorList>
    </citation>
    <scope>NUCLEOTIDE SEQUENCE [LARGE SCALE GENOMIC DNA]</scope>
    <source>
        <strain evidence="2">cv. Punajuju</strain>
        <tissue evidence="1">Leaves</tissue>
    </source>
</reference>
<proteinExistence type="predicted"/>
<accession>A0ACB9FA90</accession>
<dbReference type="EMBL" id="CM042011">
    <property type="protein sequence ID" value="KAI3768034.1"/>
    <property type="molecule type" value="Genomic_DNA"/>
</dbReference>
<comment type="caution">
    <text evidence="1">The sequence shown here is derived from an EMBL/GenBank/DDBJ whole genome shotgun (WGS) entry which is preliminary data.</text>
</comment>
<organism evidence="1 2">
    <name type="scientific">Cichorium intybus</name>
    <name type="common">Chicory</name>
    <dbReference type="NCBI Taxonomy" id="13427"/>
    <lineage>
        <taxon>Eukaryota</taxon>
        <taxon>Viridiplantae</taxon>
        <taxon>Streptophyta</taxon>
        <taxon>Embryophyta</taxon>
        <taxon>Tracheophyta</taxon>
        <taxon>Spermatophyta</taxon>
        <taxon>Magnoliopsida</taxon>
        <taxon>eudicotyledons</taxon>
        <taxon>Gunneridae</taxon>
        <taxon>Pentapetalae</taxon>
        <taxon>asterids</taxon>
        <taxon>campanulids</taxon>
        <taxon>Asterales</taxon>
        <taxon>Asteraceae</taxon>
        <taxon>Cichorioideae</taxon>
        <taxon>Cichorieae</taxon>
        <taxon>Cichoriinae</taxon>
        <taxon>Cichorium</taxon>
    </lineage>
</organism>
<gene>
    <name evidence="1" type="ORF">L2E82_18465</name>
</gene>
<protein>
    <submittedName>
        <fullName evidence="1">Uncharacterized protein</fullName>
    </submittedName>
</protein>